<dbReference type="Pfam" id="PF01743">
    <property type="entry name" value="PolyA_pol"/>
    <property type="match status" value="1"/>
</dbReference>
<name>A2FXY8_TRIV3</name>
<dbReference type="STRING" id="5722.A2FXY8"/>
<evidence type="ECO:0000256" key="1">
    <source>
        <dbReference type="ARBA" id="ARBA00007265"/>
    </source>
</evidence>
<dbReference type="SUPFAM" id="SSF81891">
    <property type="entry name" value="Poly A polymerase C-terminal region-like"/>
    <property type="match status" value="1"/>
</dbReference>
<dbReference type="OrthoDB" id="445712at2759"/>
<proteinExistence type="inferred from homology"/>
<gene>
    <name evidence="6" type="ORF">TVAG_086020</name>
</gene>
<reference evidence="6" key="2">
    <citation type="journal article" date="2007" name="Science">
        <title>Draft genome sequence of the sexually transmitted pathogen Trichomonas vaginalis.</title>
        <authorList>
            <person name="Carlton J.M."/>
            <person name="Hirt R.P."/>
            <person name="Silva J.C."/>
            <person name="Delcher A.L."/>
            <person name="Schatz M."/>
            <person name="Zhao Q."/>
            <person name="Wortman J.R."/>
            <person name="Bidwell S.L."/>
            <person name="Alsmark U.C.M."/>
            <person name="Besteiro S."/>
            <person name="Sicheritz-Ponten T."/>
            <person name="Noel C.J."/>
            <person name="Dacks J.B."/>
            <person name="Foster P.G."/>
            <person name="Simillion C."/>
            <person name="Van de Peer Y."/>
            <person name="Miranda-Saavedra D."/>
            <person name="Barton G.J."/>
            <person name="Westrop G.D."/>
            <person name="Mueller S."/>
            <person name="Dessi D."/>
            <person name="Fiori P.L."/>
            <person name="Ren Q."/>
            <person name="Paulsen I."/>
            <person name="Zhang H."/>
            <person name="Bastida-Corcuera F.D."/>
            <person name="Simoes-Barbosa A."/>
            <person name="Brown M.T."/>
            <person name="Hayes R.D."/>
            <person name="Mukherjee M."/>
            <person name="Okumura C.Y."/>
            <person name="Schneider R."/>
            <person name="Smith A.J."/>
            <person name="Vanacova S."/>
            <person name="Villalvazo M."/>
            <person name="Haas B.J."/>
            <person name="Pertea M."/>
            <person name="Feldblyum T.V."/>
            <person name="Utterback T.R."/>
            <person name="Shu C.L."/>
            <person name="Osoegawa K."/>
            <person name="de Jong P.J."/>
            <person name="Hrdy I."/>
            <person name="Horvathova L."/>
            <person name="Zubacova Z."/>
            <person name="Dolezal P."/>
            <person name="Malik S.B."/>
            <person name="Logsdon J.M. Jr."/>
            <person name="Henze K."/>
            <person name="Gupta A."/>
            <person name="Wang C.C."/>
            <person name="Dunne R.L."/>
            <person name="Upcroft J.A."/>
            <person name="Upcroft P."/>
            <person name="White O."/>
            <person name="Salzberg S.L."/>
            <person name="Tang P."/>
            <person name="Chiu C.-H."/>
            <person name="Lee Y.-S."/>
            <person name="Embley T.M."/>
            <person name="Coombs G.H."/>
            <person name="Mottram J.C."/>
            <person name="Tachezy J."/>
            <person name="Fraser-Liggett C.M."/>
            <person name="Johnson P.J."/>
        </authorList>
    </citation>
    <scope>NUCLEOTIDE SEQUENCE [LARGE SCALE GENOMIC DNA]</scope>
    <source>
        <strain evidence="6">G3</strain>
    </source>
</reference>
<dbReference type="RefSeq" id="XP_001303159.1">
    <property type="nucleotide sequence ID" value="XM_001303158.1"/>
</dbReference>
<dbReference type="InParanoid" id="A2FXY8"/>
<dbReference type="AlphaFoldDB" id="A2FXY8"/>
<keyword evidence="7" id="KW-1185">Reference proteome</keyword>
<evidence type="ECO:0000259" key="5">
    <source>
        <dbReference type="Pfam" id="PF01743"/>
    </source>
</evidence>
<evidence type="ECO:0000313" key="7">
    <source>
        <dbReference type="Proteomes" id="UP000001542"/>
    </source>
</evidence>
<comment type="similarity">
    <text evidence="1 4">Belongs to the tRNA nucleotidyltransferase/poly(A) polymerase family.</text>
</comment>
<accession>A2FXY8</accession>
<dbReference type="PANTHER" id="PTHR13734">
    <property type="entry name" value="TRNA-NUCLEOTIDYLTRANSFERASE"/>
    <property type="match status" value="1"/>
</dbReference>
<protein>
    <submittedName>
        <fullName evidence="6">PolyA polymerase family protein</fullName>
    </submittedName>
</protein>
<dbReference type="InterPro" id="IPR002646">
    <property type="entry name" value="PolA_pol_head_dom"/>
</dbReference>
<dbReference type="Gene3D" id="1.10.3090.10">
    <property type="entry name" value="cca-adding enzyme, domain 2"/>
    <property type="match status" value="1"/>
</dbReference>
<dbReference type="InterPro" id="IPR043519">
    <property type="entry name" value="NT_sf"/>
</dbReference>
<evidence type="ECO:0000256" key="2">
    <source>
        <dbReference type="ARBA" id="ARBA00022679"/>
    </source>
</evidence>
<evidence type="ECO:0000256" key="3">
    <source>
        <dbReference type="ARBA" id="ARBA00022884"/>
    </source>
</evidence>
<dbReference type="Gene3D" id="3.30.460.10">
    <property type="entry name" value="Beta Polymerase, domain 2"/>
    <property type="match status" value="1"/>
</dbReference>
<dbReference type="VEuPathDB" id="TrichDB:TVAG_086020"/>
<dbReference type="SMR" id="A2FXY8"/>
<keyword evidence="3 4" id="KW-0694">RNA-binding</keyword>
<evidence type="ECO:0000256" key="4">
    <source>
        <dbReference type="RuleBase" id="RU003953"/>
    </source>
</evidence>
<dbReference type="GO" id="GO:0052929">
    <property type="term" value="F:ATP:3'-cytidine-cytidine-tRNA adenylyltransferase activity"/>
    <property type="evidence" value="ECO:0000318"/>
    <property type="project" value="GO_Central"/>
</dbReference>
<dbReference type="eggNOG" id="KOG2159">
    <property type="taxonomic scope" value="Eukaryota"/>
</dbReference>
<dbReference type="GO" id="GO:0052927">
    <property type="term" value="F:CC tRNA cytidylyltransferase activity"/>
    <property type="evidence" value="ECO:0000318"/>
    <property type="project" value="GO_Central"/>
</dbReference>
<dbReference type="VEuPathDB" id="TrichDB:TVAGG3_0587420"/>
<sequence>MIEQNIALLESGELLTKNESVIFDKIRSAGDHFGNKVVCRVAGGWVRDKLLNKECDDIDICVEGCTSEEFALQLAEQYPKKATKIVVFEENPKQAKFMKTVRVCIYGSAWIDICNLRGENLVATALTDAQHRDLSINALFYNITDSKVEDFVGGIQDLKNQVIRTPISPDVTFTEDPLRIIRSIRFHVRYGYKIDENLLEIAKLHLSDFEQRVSKERIASEIIKIIRMDGFIEFVDLIIKIGFFETIFDPFHRYSIDPLQARERLSIVTQRSPKEFVIPIQLGAILFPIYNEEPVPDPEHPKTKIPPIECTICRYLKFLTKYAHEANILVKGALRANTIKLDRRIVGHWIREIGPIWPFIKFLIFDQAEYEKCENVLYNFIREQGLATCYDMKCLINGKDLANLLGVKLGKGFQTHVDDLIDWQLGNPNGTREDYIEFIKNKKFNCLFE</sequence>
<dbReference type="FunFam" id="1.10.3090.10:FF:000013">
    <property type="entry name" value="PolyA polymerase family protein"/>
    <property type="match status" value="1"/>
</dbReference>
<organism evidence="6 7">
    <name type="scientific">Trichomonas vaginalis (strain ATCC PRA-98 / G3)</name>
    <dbReference type="NCBI Taxonomy" id="412133"/>
    <lineage>
        <taxon>Eukaryota</taxon>
        <taxon>Metamonada</taxon>
        <taxon>Parabasalia</taxon>
        <taxon>Trichomonadida</taxon>
        <taxon>Trichomonadidae</taxon>
        <taxon>Trichomonas</taxon>
    </lineage>
</organism>
<evidence type="ECO:0000313" key="6">
    <source>
        <dbReference type="EMBL" id="EAX90229.1"/>
    </source>
</evidence>
<keyword evidence="2 4" id="KW-0808">Transferase</keyword>
<feature type="domain" description="Poly A polymerase head" evidence="5">
    <location>
        <begin position="39"/>
        <end position="164"/>
    </location>
</feature>
<dbReference type="GO" id="GO:0003723">
    <property type="term" value="F:RNA binding"/>
    <property type="evidence" value="ECO:0007669"/>
    <property type="project" value="UniProtKB-KW"/>
</dbReference>
<dbReference type="GO" id="GO:0001680">
    <property type="term" value="P:tRNA 3'-terminal CCA addition"/>
    <property type="evidence" value="ECO:0000318"/>
    <property type="project" value="GO_Central"/>
</dbReference>
<dbReference type="KEGG" id="tva:4747909"/>
<dbReference type="EMBL" id="DS114125">
    <property type="protein sequence ID" value="EAX90229.1"/>
    <property type="molecule type" value="Genomic_DNA"/>
</dbReference>
<reference evidence="6" key="1">
    <citation type="submission" date="2006-10" db="EMBL/GenBank/DDBJ databases">
        <authorList>
            <person name="Amadeo P."/>
            <person name="Zhao Q."/>
            <person name="Wortman J."/>
            <person name="Fraser-Liggett C."/>
            <person name="Carlton J."/>
        </authorList>
    </citation>
    <scope>NUCLEOTIDE SEQUENCE</scope>
    <source>
        <strain evidence="6">G3</strain>
    </source>
</reference>
<dbReference type="CDD" id="cd05398">
    <property type="entry name" value="NT_ClassII-CCAase"/>
    <property type="match status" value="1"/>
</dbReference>
<dbReference type="Proteomes" id="UP000001542">
    <property type="component" value="Unassembled WGS sequence"/>
</dbReference>
<dbReference type="PANTHER" id="PTHR13734:SF5">
    <property type="entry name" value="CCA TRNA NUCLEOTIDYLTRANSFERASE, MITOCHONDRIAL"/>
    <property type="match status" value="1"/>
</dbReference>
<dbReference type="SUPFAM" id="SSF81301">
    <property type="entry name" value="Nucleotidyltransferase"/>
    <property type="match status" value="1"/>
</dbReference>
<dbReference type="FunCoup" id="A2FXY8">
    <property type="interactions" value="572"/>
</dbReference>